<dbReference type="EMBL" id="CAJOBS010006178">
    <property type="protein sequence ID" value="CAF4910003.1"/>
    <property type="molecule type" value="Genomic_DNA"/>
</dbReference>
<dbReference type="EMBL" id="CAJNYV010005474">
    <property type="protein sequence ID" value="CAF3744594.1"/>
    <property type="molecule type" value="Genomic_DNA"/>
</dbReference>
<evidence type="ECO:0000259" key="1">
    <source>
        <dbReference type="Pfam" id="PF03184"/>
    </source>
</evidence>
<proteinExistence type="predicted"/>
<comment type="caution">
    <text evidence="3">The sequence shown here is derived from an EMBL/GenBank/DDBJ whole genome shotgun (WGS) entry which is preliminary data.</text>
</comment>
<dbReference type="Proteomes" id="UP000663865">
    <property type="component" value="Unassembled WGS sequence"/>
</dbReference>
<reference evidence="3" key="1">
    <citation type="submission" date="2021-02" db="EMBL/GenBank/DDBJ databases">
        <authorList>
            <person name="Nowell W R."/>
        </authorList>
    </citation>
    <scope>NUCLEOTIDE SEQUENCE</scope>
</reference>
<feature type="domain" description="DDE-1" evidence="1">
    <location>
        <begin position="211"/>
        <end position="329"/>
    </location>
</feature>
<dbReference type="GO" id="GO:0005634">
    <property type="term" value="C:nucleus"/>
    <property type="evidence" value="ECO:0007669"/>
    <property type="project" value="TreeGrafter"/>
</dbReference>
<name>A0A821VNJ4_9BILA</name>
<dbReference type="PANTHER" id="PTHR19303:SF74">
    <property type="entry name" value="POGO TRANSPOSABLE ELEMENT WITH KRAB DOMAIN"/>
    <property type="match status" value="1"/>
</dbReference>
<dbReference type="PANTHER" id="PTHR19303">
    <property type="entry name" value="TRANSPOSON"/>
    <property type="match status" value="1"/>
</dbReference>
<dbReference type="Proteomes" id="UP000663838">
    <property type="component" value="Unassembled WGS sequence"/>
</dbReference>
<dbReference type="InterPro" id="IPR036397">
    <property type="entry name" value="RNaseH_sf"/>
</dbReference>
<dbReference type="InterPro" id="IPR050863">
    <property type="entry name" value="CenT-Element_Derived"/>
</dbReference>
<evidence type="ECO:0000313" key="4">
    <source>
        <dbReference type="Proteomes" id="UP000663838"/>
    </source>
</evidence>
<protein>
    <recommendedName>
        <fullName evidence="1">DDE-1 domain-containing protein</fullName>
    </recommendedName>
</protein>
<dbReference type="InterPro" id="IPR004875">
    <property type="entry name" value="DDE_SF_endonuclease_dom"/>
</dbReference>
<accession>A0A821VNJ4</accession>
<dbReference type="GO" id="GO:0003677">
    <property type="term" value="F:DNA binding"/>
    <property type="evidence" value="ECO:0007669"/>
    <property type="project" value="TreeGrafter"/>
</dbReference>
<sequence length="347" mass="39348">MRQYKKKIKTYTEKTIEKAIEEINDGASIRETARKYNMSFFMLRNRHKKQIDEGTCQLEDKRGKKIELPESVELKLKNGLLIMEKMGLGPTMSEFKGIVQDYLEGNEIANKFNNNLPGYEWVHNFLLRHNLSLKKGGMMQIARKTVTSDPFVIYSFYELLGSEMNRLGIMNRPECIWNLDETSFPQDPSKTKTIGSKGNKTVRLTCGSGRENVTVLATVNAAGIALDPLIVFQGKNLQNTWIGNPDKTLPNTGYAVSDNGWMTAKVFEQFFSKFIEHTKDCRPTLLILDGHLSHTSMNVLDMAEKNEISILKLPAHCTDLLQPLDVACCALGEPAQWEFKPIFSVDN</sequence>
<dbReference type="AlphaFoldDB" id="A0A821VNJ4"/>
<dbReference type="Pfam" id="PF03184">
    <property type="entry name" value="DDE_1"/>
    <property type="match status" value="1"/>
</dbReference>
<gene>
    <name evidence="2" type="ORF">KIK155_LOCUS29349</name>
    <name evidence="3" type="ORF">TOA249_LOCUS31320</name>
</gene>
<evidence type="ECO:0000313" key="2">
    <source>
        <dbReference type="EMBL" id="CAF3744594.1"/>
    </source>
</evidence>
<dbReference type="Gene3D" id="3.30.420.10">
    <property type="entry name" value="Ribonuclease H-like superfamily/Ribonuclease H"/>
    <property type="match status" value="1"/>
</dbReference>
<organism evidence="3 4">
    <name type="scientific">Rotaria socialis</name>
    <dbReference type="NCBI Taxonomy" id="392032"/>
    <lineage>
        <taxon>Eukaryota</taxon>
        <taxon>Metazoa</taxon>
        <taxon>Spiralia</taxon>
        <taxon>Gnathifera</taxon>
        <taxon>Rotifera</taxon>
        <taxon>Eurotatoria</taxon>
        <taxon>Bdelloidea</taxon>
        <taxon>Philodinida</taxon>
        <taxon>Philodinidae</taxon>
        <taxon>Rotaria</taxon>
    </lineage>
</organism>
<evidence type="ECO:0000313" key="3">
    <source>
        <dbReference type="EMBL" id="CAF4910003.1"/>
    </source>
</evidence>